<gene>
    <name evidence="1" type="ORF">L227DRAFT_270358</name>
</gene>
<accession>A0A5C2SNI5</accession>
<reference evidence="1" key="1">
    <citation type="journal article" date="2018" name="Genome Biol. Evol.">
        <title>Genomics and development of Lentinus tigrinus, a white-rot wood-decaying mushroom with dimorphic fruiting bodies.</title>
        <authorList>
            <person name="Wu B."/>
            <person name="Xu Z."/>
            <person name="Knudson A."/>
            <person name="Carlson A."/>
            <person name="Chen N."/>
            <person name="Kovaka S."/>
            <person name="LaButti K."/>
            <person name="Lipzen A."/>
            <person name="Pennachio C."/>
            <person name="Riley R."/>
            <person name="Schakwitz W."/>
            <person name="Umezawa K."/>
            <person name="Ohm R.A."/>
            <person name="Grigoriev I.V."/>
            <person name="Nagy L.G."/>
            <person name="Gibbons J."/>
            <person name="Hibbett D."/>
        </authorList>
    </citation>
    <scope>NUCLEOTIDE SEQUENCE [LARGE SCALE GENOMIC DNA]</scope>
    <source>
        <strain evidence="1">ALCF2SS1-6</strain>
    </source>
</reference>
<protein>
    <submittedName>
        <fullName evidence="1">Uncharacterized protein</fullName>
    </submittedName>
</protein>
<name>A0A5C2SNI5_9APHY</name>
<proteinExistence type="predicted"/>
<dbReference type="AlphaFoldDB" id="A0A5C2SNI5"/>
<keyword evidence="2" id="KW-1185">Reference proteome</keyword>
<evidence type="ECO:0000313" key="2">
    <source>
        <dbReference type="Proteomes" id="UP000313359"/>
    </source>
</evidence>
<sequence length="80" mass="9124">MIGACGIFRRSLVRLGRLGGGIIQLGVLLMLRYSSRGPWRLLRWSSRRYLSFSVSRRSCAPVHRRADNTAAENAELYHFS</sequence>
<evidence type="ECO:0000313" key="1">
    <source>
        <dbReference type="EMBL" id="RPD64844.1"/>
    </source>
</evidence>
<dbReference type="EMBL" id="ML122253">
    <property type="protein sequence ID" value="RPD64844.1"/>
    <property type="molecule type" value="Genomic_DNA"/>
</dbReference>
<organism evidence="1 2">
    <name type="scientific">Lentinus tigrinus ALCF2SS1-6</name>
    <dbReference type="NCBI Taxonomy" id="1328759"/>
    <lineage>
        <taxon>Eukaryota</taxon>
        <taxon>Fungi</taxon>
        <taxon>Dikarya</taxon>
        <taxon>Basidiomycota</taxon>
        <taxon>Agaricomycotina</taxon>
        <taxon>Agaricomycetes</taxon>
        <taxon>Polyporales</taxon>
        <taxon>Polyporaceae</taxon>
        <taxon>Lentinus</taxon>
    </lineage>
</organism>
<dbReference type="Proteomes" id="UP000313359">
    <property type="component" value="Unassembled WGS sequence"/>
</dbReference>